<protein>
    <recommendedName>
        <fullName evidence="1">JmjC domain-containing protein</fullName>
    </recommendedName>
</protein>
<dbReference type="Proteomes" id="UP000215224">
    <property type="component" value="Chromosome"/>
</dbReference>
<dbReference type="EMBL" id="CP018866">
    <property type="protein sequence ID" value="AST93576.1"/>
    <property type="molecule type" value="Genomic_DNA"/>
</dbReference>
<dbReference type="Gene3D" id="2.60.120.650">
    <property type="entry name" value="Cupin"/>
    <property type="match status" value="1"/>
</dbReference>
<keyword evidence="3" id="KW-1185">Reference proteome</keyword>
<evidence type="ECO:0000313" key="3">
    <source>
        <dbReference type="Proteomes" id="UP000215224"/>
    </source>
</evidence>
<dbReference type="SUPFAM" id="SSF51197">
    <property type="entry name" value="Clavaminate synthase-like"/>
    <property type="match status" value="1"/>
</dbReference>
<name>A0A223KVU3_9BACI</name>
<sequence length="413" mass="47703">MLIANEVYKKEIFSKDWMEQLLHHTNNLEDYALIPNLLIQPDYINNELKYAFSQIKDKDEKPILRIFTDNGQRYDLLEEIKNATFAPENNLDSWIKETIGHKEYCLTFNGITKWNNQLHTQLTKDVVRKVVDSVGVPLAGVDTYAFIANGGYTPFGIHEDPDHSLIFHLGPDEKHVWIWKRTDYLKLTGGKNDRRFDLENLVPYADHFVMKPGDCLFIPKGDFHVFENVGYSSFLGFILYPSNSITIGHEGINMLAERNGNNSLYFVKEDELKNSIYEQINRITLPADNSVEEGLKKGAYFYHLLLKSNGYAIHKPYIDKVQQVNYDNKTLQKPSCFPILHETYNGKITIFVRGRLLELKNIQGIVEAMDVLNAVQEVSYKELLETLANFIPLEVAKILLDCIIHYKGLYVKE</sequence>
<accession>A0A223KVU3</accession>
<organism evidence="2 3">
    <name type="scientific">Sutcliffiella cohnii</name>
    <dbReference type="NCBI Taxonomy" id="33932"/>
    <lineage>
        <taxon>Bacteria</taxon>
        <taxon>Bacillati</taxon>
        <taxon>Bacillota</taxon>
        <taxon>Bacilli</taxon>
        <taxon>Bacillales</taxon>
        <taxon>Bacillaceae</taxon>
        <taxon>Sutcliffiella</taxon>
    </lineage>
</organism>
<dbReference type="KEGG" id="bcoh:BC6307_21050"/>
<dbReference type="AlphaFoldDB" id="A0A223KVU3"/>
<feature type="domain" description="JmjC" evidence="1">
    <location>
        <begin position="115"/>
        <end position="271"/>
    </location>
</feature>
<dbReference type="PROSITE" id="PS51184">
    <property type="entry name" value="JMJC"/>
    <property type="match status" value="1"/>
</dbReference>
<reference evidence="2 3" key="1">
    <citation type="submission" date="2016-12" db="EMBL/GenBank/DDBJ databases">
        <title>The whole genome sequencing and assembly of Bacillus cohnii DSM 6307T strain.</title>
        <authorList>
            <person name="Lee Y.-J."/>
            <person name="Yi H."/>
            <person name="Bahn Y.-S."/>
            <person name="Kim J.F."/>
            <person name="Lee D.-W."/>
        </authorList>
    </citation>
    <scope>NUCLEOTIDE SEQUENCE [LARGE SCALE GENOMIC DNA]</scope>
    <source>
        <strain evidence="2 3">DSM 6307</strain>
    </source>
</reference>
<dbReference type="STRING" id="1314751.GCA_001591425_01892"/>
<dbReference type="RefSeq" id="WP_066415135.1">
    <property type="nucleotide sequence ID" value="NZ_CP018866.1"/>
</dbReference>
<proteinExistence type="predicted"/>
<evidence type="ECO:0000259" key="1">
    <source>
        <dbReference type="PROSITE" id="PS51184"/>
    </source>
</evidence>
<evidence type="ECO:0000313" key="2">
    <source>
        <dbReference type="EMBL" id="AST93576.1"/>
    </source>
</evidence>
<dbReference type="InterPro" id="IPR003347">
    <property type="entry name" value="JmjC_dom"/>
</dbReference>
<gene>
    <name evidence="2" type="ORF">BC6307_21050</name>
</gene>